<keyword evidence="2" id="KW-0238">DNA-binding</keyword>
<dbReference type="RefSeq" id="WP_254010881.1">
    <property type="nucleotide sequence ID" value="NZ_JAMZMM010000038.1"/>
</dbReference>
<dbReference type="AlphaFoldDB" id="A0AAE3GP12"/>
<evidence type="ECO:0000256" key="3">
    <source>
        <dbReference type="ARBA" id="ARBA00023163"/>
    </source>
</evidence>
<evidence type="ECO:0000256" key="2">
    <source>
        <dbReference type="ARBA" id="ARBA00023125"/>
    </source>
</evidence>
<proteinExistence type="predicted"/>
<dbReference type="PROSITE" id="PS50043">
    <property type="entry name" value="HTH_LUXR_2"/>
    <property type="match status" value="1"/>
</dbReference>
<keyword evidence="6" id="KW-1185">Reference proteome</keyword>
<organism evidence="5 6">
    <name type="scientific">Limnofasciculus baicalensis BBK-W-15</name>
    <dbReference type="NCBI Taxonomy" id="2699891"/>
    <lineage>
        <taxon>Bacteria</taxon>
        <taxon>Bacillati</taxon>
        <taxon>Cyanobacteriota</taxon>
        <taxon>Cyanophyceae</taxon>
        <taxon>Coleofasciculales</taxon>
        <taxon>Coleofasciculaceae</taxon>
        <taxon>Limnofasciculus</taxon>
        <taxon>Limnofasciculus baicalensis</taxon>
    </lineage>
</organism>
<dbReference type="GO" id="GO:0003677">
    <property type="term" value="F:DNA binding"/>
    <property type="evidence" value="ECO:0007669"/>
    <property type="project" value="UniProtKB-KW"/>
</dbReference>
<dbReference type="PRINTS" id="PR00038">
    <property type="entry name" value="HTHLUXR"/>
</dbReference>
<dbReference type="SMART" id="SM00421">
    <property type="entry name" value="HTH_LUXR"/>
    <property type="match status" value="1"/>
</dbReference>
<evidence type="ECO:0000259" key="4">
    <source>
        <dbReference type="PROSITE" id="PS50043"/>
    </source>
</evidence>
<comment type="caution">
    <text evidence="5">The sequence shown here is derived from an EMBL/GenBank/DDBJ whole genome shotgun (WGS) entry which is preliminary data.</text>
</comment>
<reference evidence="5" key="1">
    <citation type="submission" date="2022-06" db="EMBL/GenBank/DDBJ databases">
        <title>New cyanobacteria of genus Symplocastrum in benthos of Lake Baikal.</title>
        <authorList>
            <person name="Sorokovikova E."/>
            <person name="Tikhonova I."/>
            <person name="Krasnopeev A."/>
            <person name="Evseev P."/>
            <person name="Gladkikh A."/>
            <person name="Belykh O."/>
        </authorList>
    </citation>
    <scope>NUCLEOTIDE SEQUENCE</scope>
    <source>
        <strain evidence="5">BBK-W-15</strain>
    </source>
</reference>
<dbReference type="Gene3D" id="1.10.10.10">
    <property type="entry name" value="Winged helix-like DNA-binding domain superfamily/Winged helix DNA-binding domain"/>
    <property type="match status" value="1"/>
</dbReference>
<dbReference type="GO" id="GO:0006355">
    <property type="term" value="P:regulation of DNA-templated transcription"/>
    <property type="evidence" value="ECO:0007669"/>
    <property type="project" value="InterPro"/>
</dbReference>
<evidence type="ECO:0000313" key="6">
    <source>
        <dbReference type="Proteomes" id="UP001204953"/>
    </source>
</evidence>
<dbReference type="PANTHER" id="PTHR44688">
    <property type="entry name" value="DNA-BINDING TRANSCRIPTIONAL ACTIVATOR DEVR_DOSR"/>
    <property type="match status" value="1"/>
</dbReference>
<sequence>MIPLDELLRLVVNEIDQLARTQALPQIEDTVSKVIWQGDLDGTNYYIVRCRQTSHPPITLSSREKAIAKLVAQGLPNKCIGNQLDISPWTVATHLKRIFAKLGVTSRTAMITQLIQKNLLEE</sequence>
<dbReference type="EMBL" id="JAMZMM010000038">
    <property type="protein sequence ID" value="MCP2728080.1"/>
    <property type="molecule type" value="Genomic_DNA"/>
</dbReference>
<dbReference type="PANTHER" id="PTHR44688:SF16">
    <property type="entry name" value="DNA-BINDING TRANSCRIPTIONAL ACTIVATOR DEVR_DOSR"/>
    <property type="match status" value="1"/>
</dbReference>
<accession>A0AAE3GP12</accession>
<dbReference type="Pfam" id="PF00196">
    <property type="entry name" value="GerE"/>
    <property type="match status" value="1"/>
</dbReference>
<dbReference type="PROSITE" id="PS00622">
    <property type="entry name" value="HTH_LUXR_1"/>
    <property type="match status" value="1"/>
</dbReference>
<dbReference type="Proteomes" id="UP001204953">
    <property type="component" value="Unassembled WGS sequence"/>
</dbReference>
<dbReference type="InterPro" id="IPR000792">
    <property type="entry name" value="Tscrpt_reg_LuxR_C"/>
</dbReference>
<evidence type="ECO:0000256" key="1">
    <source>
        <dbReference type="ARBA" id="ARBA00023015"/>
    </source>
</evidence>
<gene>
    <name evidence="5" type="ORF">NJ959_06270</name>
</gene>
<name>A0AAE3GP12_9CYAN</name>
<evidence type="ECO:0000313" key="5">
    <source>
        <dbReference type="EMBL" id="MCP2728080.1"/>
    </source>
</evidence>
<feature type="domain" description="HTH luxR-type" evidence="4">
    <location>
        <begin position="53"/>
        <end position="118"/>
    </location>
</feature>
<protein>
    <submittedName>
        <fullName evidence="5">Helix-turn-helix transcriptional regulator</fullName>
    </submittedName>
</protein>
<keyword evidence="1" id="KW-0805">Transcription regulation</keyword>
<dbReference type="InterPro" id="IPR016032">
    <property type="entry name" value="Sig_transdc_resp-reg_C-effctor"/>
</dbReference>
<dbReference type="InterPro" id="IPR036388">
    <property type="entry name" value="WH-like_DNA-bd_sf"/>
</dbReference>
<dbReference type="CDD" id="cd06170">
    <property type="entry name" value="LuxR_C_like"/>
    <property type="match status" value="1"/>
</dbReference>
<dbReference type="SUPFAM" id="SSF46894">
    <property type="entry name" value="C-terminal effector domain of the bipartite response regulators"/>
    <property type="match status" value="1"/>
</dbReference>
<keyword evidence="3" id="KW-0804">Transcription</keyword>